<keyword evidence="2" id="KW-1185">Reference proteome</keyword>
<name>A0A8J6URU0_9BACT</name>
<reference evidence="1" key="1">
    <citation type="submission" date="2020-09" db="EMBL/GenBank/DDBJ databases">
        <title>Pelobacter alkaliphilus sp. nov., a novel anaerobic arsenate-reducing bacterium from terrestrial mud volcano.</title>
        <authorList>
            <person name="Khomyakova M.A."/>
            <person name="Merkel A.Y."/>
            <person name="Slobodkin A.I."/>
        </authorList>
    </citation>
    <scope>NUCLEOTIDE SEQUENCE</scope>
    <source>
        <strain evidence="1">M08fum</strain>
    </source>
</reference>
<dbReference type="AlphaFoldDB" id="A0A8J6URU0"/>
<sequence>MNIYEDQNTETTFDELTALVEQLVMSLMAASLRNIINTHQAYQDMADSRSHPKEEEPF</sequence>
<proteinExistence type="predicted"/>
<evidence type="ECO:0000313" key="1">
    <source>
        <dbReference type="EMBL" id="MBD1401926.1"/>
    </source>
</evidence>
<dbReference type="Proteomes" id="UP000632828">
    <property type="component" value="Unassembled WGS sequence"/>
</dbReference>
<comment type="caution">
    <text evidence="1">The sequence shown here is derived from an EMBL/GenBank/DDBJ whole genome shotgun (WGS) entry which is preliminary data.</text>
</comment>
<protein>
    <submittedName>
        <fullName evidence="1">Uncharacterized protein</fullName>
    </submittedName>
</protein>
<gene>
    <name evidence="1" type="ORF">ICT70_14805</name>
</gene>
<evidence type="ECO:0000313" key="2">
    <source>
        <dbReference type="Proteomes" id="UP000632828"/>
    </source>
</evidence>
<organism evidence="1 2">
    <name type="scientific">Pelovirga terrestris</name>
    <dbReference type="NCBI Taxonomy" id="2771352"/>
    <lineage>
        <taxon>Bacteria</taxon>
        <taxon>Pseudomonadati</taxon>
        <taxon>Thermodesulfobacteriota</taxon>
        <taxon>Desulfuromonadia</taxon>
        <taxon>Geobacterales</taxon>
        <taxon>Geobacteraceae</taxon>
        <taxon>Pelovirga</taxon>
    </lineage>
</organism>
<dbReference type="EMBL" id="JACWUN010000045">
    <property type="protein sequence ID" value="MBD1401926.1"/>
    <property type="molecule type" value="Genomic_DNA"/>
</dbReference>
<accession>A0A8J6URU0</accession>